<protein>
    <submittedName>
        <fullName evidence="6">MerR family transcriptional regulator</fullName>
    </submittedName>
</protein>
<dbReference type="Pfam" id="PF13411">
    <property type="entry name" value="MerR_1"/>
    <property type="match status" value="1"/>
</dbReference>
<sequence length="136" mass="14747">MSIGALAARFGVATHVLRHWESKGLLHPGRDAGGRRRYGAEDLTRVAVILLSKKAGLGLDTIRSLSSTVDRATRHRILRPEAEELRSRIAAARASLELIEGGLSCGHEDVTQCPNYQRLVAERVGPGCKASAARQR</sequence>
<dbReference type="Gene3D" id="1.10.1660.10">
    <property type="match status" value="1"/>
</dbReference>
<dbReference type="RefSeq" id="WP_260222187.1">
    <property type="nucleotide sequence ID" value="NZ_JAJAGO010000029.1"/>
</dbReference>
<dbReference type="PROSITE" id="PS50937">
    <property type="entry name" value="HTH_MERR_2"/>
    <property type="match status" value="1"/>
</dbReference>
<dbReference type="PANTHER" id="PTHR30204">
    <property type="entry name" value="REDOX-CYCLING DRUG-SENSING TRANSCRIPTIONAL ACTIVATOR SOXR"/>
    <property type="match status" value="1"/>
</dbReference>
<accession>A0ABT2K3P0</accession>
<keyword evidence="3" id="KW-0238">DNA-binding</keyword>
<evidence type="ECO:0000256" key="2">
    <source>
        <dbReference type="ARBA" id="ARBA00023015"/>
    </source>
</evidence>
<evidence type="ECO:0000256" key="4">
    <source>
        <dbReference type="ARBA" id="ARBA00023163"/>
    </source>
</evidence>
<evidence type="ECO:0000259" key="5">
    <source>
        <dbReference type="PROSITE" id="PS50937"/>
    </source>
</evidence>
<dbReference type="SUPFAM" id="SSF46955">
    <property type="entry name" value="Putative DNA-binding domain"/>
    <property type="match status" value="1"/>
</dbReference>
<dbReference type="Proteomes" id="UP001156389">
    <property type="component" value="Unassembled WGS sequence"/>
</dbReference>
<name>A0ABT2K3P0_9ACTN</name>
<dbReference type="SMART" id="SM00422">
    <property type="entry name" value="HTH_MERR"/>
    <property type="match status" value="1"/>
</dbReference>
<proteinExistence type="predicted"/>
<keyword evidence="1" id="KW-0678">Repressor</keyword>
<dbReference type="EMBL" id="JAJAGO010000029">
    <property type="protein sequence ID" value="MCT2594794.1"/>
    <property type="molecule type" value="Genomic_DNA"/>
</dbReference>
<evidence type="ECO:0000313" key="7">
    <source>
        <dbReference type="Proteomes" id="UP001156389"/>
    </source>
</evidence>
<dbReference type="InterPro" id="IPR047057">
    <property type="entry name" value="MerR_fam"/>
</dbReference>
<feature type="domain" description="HTH merR-type" evidence="5">
    <location>
        <begin position="1"/>
        <end position="68"/>
    </location>
</feature>
<dbReference type="InterPro" id="IPR000551">
    <property type="entry name" value="MerR-type_HTH_dom"/>
</dbReference>
<evidence type="ECO:0000256" key="1">
    <source>
        <dbReference type="ARBA" id="ARBA00022491"/>
    </source>
</evidence>
<dbReference type="InterPro" id="IPR009061">
    <property type="entry name" value="DNA-bd_dom_put_sf"/>
</dbReference>
<evidence type="ECO:0000313" key="6">
    <source>
        <dbReference type="EMBL" id="MCT2594794.1"/>
    </source>
</evidence>
<dbReference type="PRINTS" id="PR00040">
    <property type="entry name" value="HTHMERR"/>
</dbReference>
<dbReference type="CDD" id="cd00592">
    <property type="entry name" value="HTH_MerR-like"/>
    <property type="match status" value="1"/>
</dbReference>
<comment type="caution">
    <text evidence="6">The sequence shown here is derived from an EMBL/GenBank/DDBJ whole genome shotgun (WGS) entry which is preliminary data.</text>
</comment>
<dbReference type="PANTHER" id="PTHR30204:SF69">
    <property type="entry name" value="MERR-FAMILY TRANSCRIPTIONAL REGULATOR"/>
    <property type="match status" value="1"/>
</dbReference>
<organism evidence="6 7">
    <name type="scientific">Streptomyces gossypii</name>
    <dbReference type="NCBI Taxonomy" id="2883101"/>
    <lineage>
        <taxon>Bacteria</taxon>
        <taxon>Bacillati</taxon>
        <taxon>Actinomycetota</taxon>
        <taxon>Actinomycetes</taxon>
        <taxon>Kitasatosporales</taxon>
        <taxon>Streptomycetaceae</taxon>
        <taxon>Streptomyces</taxon>
    </lineage>
</organism>
<keyword evidence="4" id="KW-0804">Transcription</keyword>
<evidence type="ECO:0000256" key="3">
    <source>
        <dbReference type="ARBA" id="ARBA00023125"/>
    </source>
</evidence>
<gene>
    <name evidence="6" type="ORF">LHJ74_33620</name>
</gene>
<keyword evidence="7" id="KW-1185">Reference proteome</keyword>
<keyword evidence="2" id="KW-0805">Transcription regulation</keyword>
<reference evidence="6 7" key="1">
    <citation type="submission" date="2021-10" db="EMBL/GenBank/DDBJ databases">
        <title>Streptomyces gossypii sp. nov., isolated from soil collected from cotton field.</title>
        <authorList>
            <person name="Ge X."/>
            <person name="Chen X."/>
            <person name="Liu W."/>
        </authorList>
    </citation>
    <scope>NUCLEOTIDE SEQUENCE [LARGE SCALE GENOMIC DNA]</scope>
    <source>
        <strain evidence="6 7">N2-109</strain>
    </source>
</reference>